<name>A0A5C2RQY2_9APHY</name>
<evidence type="ECO:0000313" key="2">
    <source>
        <dbReference type="EMBL" id="RPD52837.1"/>
    </source>
</evidence>
<dbReference type="AlphaFoldDB" id="A0A5C2RQY2"/>
<accession>A0A5C2RQY2</accession>
<sequence>MLPTAFLVLLICYGTALPCPNSRRMTGTTQRNLALSLNWTTEVRGAQRILILLLDGLTLLWRQSRMLERNAECAMKQACSHAPPLQLLVL</sequence>
<keyword evidence="3" id="KW-1185">Reference proteome</keyword>
<keyword evidence="1" id="KW-0732">Signal</keyword>
<protein>
    <recommendedName>
        <fullName evidence="4">Secreted protein</fullName>
    </recommendedName>
</protein>
<feature type="signal peptide" evidence="1">
    <location>
        <begin position="1"/>
        <end position="18"/>
    </location>
</feature>
<dbReference type="Proteomes" id="UP000313359">
    <property type="component" value="Unassembled WGS sequence"/>
</dbReference>
<evidence type="ECO:0000313" key="3">
    <source>
        <dbReference type="Proteomes" id="UP000313359"/>
    </source>
</evidence>
<organism evidence="2 3">
    <name type="scientific">Lentinus tigrinus ALCF2SS1-6</name>
    <dbReference type="NCBI Taxonomy" id="1328759"/>
    <lineage>
        <taxon>Eukaryota</taxon>
        <taxon>Fungi</taxon>
        <taxon>Dikarya</taxon>
        <taxon>Basidiomycota</taxon>
        <taxon>Agaricomycotina</taxon>
        <taxon>Agaricomycetes</taxon>
        <taxon>Polyporales</taxon>
        <taxon>Polyporaceae</taxon>
        <taxon>Lentinus</taxon>
    </lineage>
</organism>
<dbReference type="EMBL" id="ML122338">
    <property type="protein sequence ID" value="RPD52837.1"/>
    <property type="molecule type" value="Genomic_DNA"/>
</dbReference>
<gene>
    <name evidence="2" type="ORF">L227DRAFT_581891</name>
</gene>
<feature type="chain" id="PRO_5022688340" description="Secreted protein" evidence="1">
    <location>
        <begin position="19"/>
        <end position="90"/>
    </location>
</feature>
<evidence type="ECO:0008006" key="4">
    <source>
        <dbReference type="Google" id="ProtNLM"/>
    </source>
</evidence>
<evidence type="ECO:0000256" key="1">
    <source>
        <dbReference type="SAM" id="SignalP"/>
    </source>
</evidence>
<proteinExistence type="predicted"/>
<reference evidence="2" key="1">
    <citation type="journal article" date="2018" name="Genome Biol. Evol.">
        <title>Genomics and development of Lentinus tigrinus, a white-rot wood-decaying mushroom with dimorphic fruiting bodies.</title>
        <authorList>
            <person name="Wu B."/>
            <person name="Xu Z."/>
            <person name="Knudson A."/>
            <person name="Carlson A."/>
            <person name="Chen N."/>
            <person name="Kovaka S."/>
            <person name="LaButti K."/>
            <person name="Lipzen A."/>
            <person name="Pennachio C."/>
            <person name="Riley R."/>
            <person name="Schakwitz W."/>
            <person name="Umezawa K."/>
            <person name="Ohm R.A."/>
            <person name="Grigoriev I.V."/>
            <person name="Nagy L.G."/>
            <person name="Gibbons J."/>
            <person name="Hibbett D."/>
        </authorList>
    </citation>
    <scope>NUCLEOTIDE SEQUENCE [LARGE SCALE GENOMIC DNA]</scope>
    <source>
        <strain evidence="2">ALCF2SS1-6</strain>
    </source>
</reference>